<feature type="transmembrane region" description="Helical" evidence="4">
    <location>
        <begin position="266"/>
        <end position="287"/>
    </location>
</feature>
<keyword evidence="4" id="KW-0472">Membrane</keyword>
<feature type="transmembrane region" description="Helical" evidence="4">
    <location>
        <begin position="383"/>
        <end position="402"/>
    </location>
</feature>
<feature type="transmembrane region" description="Helical" evidence="4">
    <location>
        <begin position="225"/>
        <end position="246"/>
    </location>
</feature>
<dbReference type="Gene3D" id="1.25.40.10">
    <property type="entry name" value="Tetratricopeptide repeat domain"/>
    <property type="match status" value="1"/>
</dbReference>
<keyword evidence="6" id="KW-1185">Reference proteome</keyword>
<dbReference type="PANTHER" id="PTHR44227:SF3">
    <property type="entry name" value="PROTEIN O-MANNOSYL-TRANSFERASE TMTC4"/>
    <property type="match status" value="1"/>
</dbReference>
<dbReference type="PANTHER" id="PTHR44227">
    <property type="match status" value="1"/>
</dbReference>
<gene>
    <name evidence="5" type="ORF">BerOc1_01640</name>
</gene>
<keyword evidence="2 3" id="KW-0802">TPR repeat</keyword>
<evidence type="ECO:0000256" key="2">
    <source>
        <dbReference type="ARBA" id="ARBA00022803"/>
    </source>
</evidence>
<feature type="repeat" description="TPR" evidence="3">
    <location>
        <begin position="494"/>
        <end position="527"/>
    </location>
</feature>
<keyword evidence="4" id="KW-1133">Transmembrane helix</keyword>
<feature type="repeat" description="TPR" evidence="3">
    <location>
        <begin position="528"/>
        <end position="561"/>
    </location>
</feature>
<feature type="transmembrane region" description="Helical" evidence="4">
    <location>
        <begin position="358"/>
        <end position="377"/>
    </location>
</feature>
<evidence type="ECO:0000313" key="6">
    <source>
        <dbReference type="Proteomes" id="UP000181901"/>
    </source>
</evidence>
<feature type="transmembrane region" description="Helical" evidence="4">
    <location>
        <begin position="147"/>
        <end position="165"/>
    </location>
</feature>
<evidence type="ECO:0000313" key="5">
    <source>
        <dbReference type="EMBL" id="OIQ49715.1"/>
    </source>
</evidence>
<feature type="transmembrane region" description="Helical" evidence="4">
    <location>
        <begin position="12"/>
        <end position="30"/>
    </location>
</feature>
<dbReference type="InterPro" id="IPR011990">
    <property type="entry name" value="TPR-like_helical_dom_sf"/>
</dbReference>
<evidence type="ECO:0000256" key="3">
    <source>
        <dbReference type="PROSITE-ProRule" id="PRU00339"/>
    </source>
</evidence>
<proteinExistence type="predicted"/>
<dbReference type="Pfam" id="PF14559">
    <property type="entry name" value="TPR_19"/>
    <property type="match status" value="1"/>
</dbReference>
<feature type="transmembrane region" description="Helical" evidence="4">
    <location>
        <begin position="171"/>
        <end position="204"/>
    </location>
</feature>
<feature type="transmembrane region" description="Helical" evidence="4">
    <location>
        <begin position="299"/>
        <end position="321"/>
    </location>
</feature>
<organism evidence="5 6">
    <name type="scientific">Pseudodesulfovibrio hydrargyri</name>
    <dbReference type="NCBI Taxonomy" id="2125990"/>
    <lineage>
        <taxon>Bacteria</taxon>
        <taxon>Pseudomonadati</taxon>
        <taxon>Thermodesulfobacteriota</taxon>
        <taxon>Desulfovibrionia</taxon>
        <taxon>Desulfovibrionales</taxon>
        <taxon>Desulfovibrionaceae</taxon>
    </lineage>
</organism>
<dbReference type="SUPFAM" id="SSF48452">
    <property type="entry name" value="TPR-like"/>
    <property type="match status" value="1"/>
</dbReference>
<accession>A0A1J5N263</accession>
<feature type="transmembrane region" description="Helical" evidence="4">
    <location>
        <begin position="69"/>
        <end position="87"/>
    </location>
</feature>
<reference evidence="5 6" key="1">
    <citation type="submission" date="2015-09" db="EMBL/GenBank/DDBJ databases">
        <title>Genome of Desulfovibrio dechloracetivorans BerOc1, a mercury methylating strain isolated from highly hydrocarbons and metals contaminated coastal sediments.</title>
        <authorList>
            <person name="Goni Urriza M."/>
            <person name="Gassie C."/>
            <person name="Bouchez O."/>
            <person name="Klopp C."/>
            <person name="Ranchou-Peyruse A."/>
            <person name="Remy G."/>
        </authorList>
    </citation>
    <scope>NUCLEOTIDE SEQUENCE [LARGE SCALE GENOMIC DNA]</scope>
    <source>
        <strain evidence="5 6">BerOc1</strain>
    </source>
</reference>
<evidence type="ECO:0000256" key="1">
    <source>
        <dbReference type="ARBA" id="ARBA00022737"/>
    </source>
</evidence>
<dbReference type="InterPro" id="IPR052346">
    <property type="entry name" value="O-mannosyl-transferase_TMTC"/>
</dbReference>
<sequence length="608" mass="67873">MTIAKIERHGTITAILAYIFLLAVQYYQLLNQDFILLDDPSFIINNPHIQNGLTLEGIKWAFSTNYFDFWHPFVWLSYMMDISLFGFSVTTFKLINAALHFCSCLMLFGLLRKGTDAFWPSLVAGALLLTHPIHVESVAWCTERKDVLFLFFGMASLYVYFYYAANRKITAYVMSLSLFACGLMAKTTLSVLPALMLLLDFWPLGRIDPAALRSRGTRLRMLRDIGLVVLEKVPFLVLAVLTAVIVKLSSVSYALDGVYIGANQHWIANWLFSYVLYVWKIFIPAGLSIFHPLLDLDPTVMAVSGLALLVAGSASALLASVKTPSVAVGWFWFVLGLVPAAGVYTAAGLQASMFERYAYLPAVGLYIAVAFGLWSLLAKRHGQTAFLCVAGSVLLVFSFLSWRQVGYWKNSETLFAHALEQDENNWLALDKLGYIAREEGRISESIRLYGRALAIQPGATDIVSRLALTLFRSGDWDGVRALYRDYLERYPQSVILYNDYGSILMDMGEPEEALALFKKALSMGYQTAIVHHNTAACYYKMGDMKKALEHSRQANELEPNNPQYMYAEAVAHANLGQMNEAKSILFGILLIDPGNEHARQALSAMGAL</sequence>
<comment type="caution">
    <text evidence="5">The sequence shown here is derived from an EMBL/GenBank/DDBJ whole genome shotgun (WGS) entry which is preliminary data.</text>
</comment>
<name>A0A1J5N263_9BACT</name>
<protein>
    <submittedName>
        <fullName evidence="5">Tetratricopeptide repeat protein</fullName>
    </submittedName>
</protein>
<dbReference type="InterPro" id="IPR019734">
    <property type="entry name" value="TPR_rpt"/>
</dbReference>
<keyword evidence="4" id="KW-0812">Transmembrane</keyword>
<keyword evidence="1" id="KW-0677">Repeat</keyword>
<evidence type="ECO:0000256" key="4">
    <source>
        <dbReference type="SAM" id="Phobius"/>
    </source>
</evidence>
<dbReference type="Pfam" id="PF13424">
    <property type="entry name" value="TPR_12"/>
    <property type="match status" value="1"/>
</dbReference>
<dbReference type="PROSITE" id="PS50005">
    <property type="entry name" value="TPR"/>
    <property type="match status" value="2"/>
</dbReference>
<dbReference type="OrthoDB" id="127293at2"/>
<feature type="transmembrane region" description="Helical" evidence="4">
    <location>
        <begin position="94"/>
        <end position="111"/>
    </location>
</feature>
<dbReference type="AlphaFoldDB" id="A0A1J5N263"/>
<dbReference type="Proteomes" id="UP000181901">
    <property type="component" value="Unassembled WGS sequence"/>
</dbReference>
<feature type="transmembrane region" description="Helical" evidence="4">
    <location>
        <begin position="327"/>
        <end position="346"/>
    </location>
</feature>
<dbReference type="EMBL" id="LKAQ01000004">
    <property type="protein sequence ID" value="OIQ49715.1"/>
    <property type="molecule type" value="Genomic_DNA"/>
</dbReference>
<dbReference type="SMART" id="SM00028">
    <property type="entry name" value="TPR"/>
    <property type="match status" value="5"/>
</dbReference>
<dbReference type="RefSeq" id="WP_071545206.1">
    <property type="nucleotide sequence ID" value="NZ_LKAQ01000004.1"/>
</dbReference>